<accession>A0A7M4EVV1</accession>
<dbReference type="Ensembl" id="ENSCPRT00005017391.1">
    <property type="protein sequence ID" value="ENSCPRP00005014812.1"/>
    <property type="gene ID" value="ENSCPRG00005010408.1"/>
</dbReference>
<evidence type="ECO:0000256" key="1">
    <source>
        <dbReference type="SAM" id="MobiDB-lite"/>
    </source>
</evidence>
<name>A0A7M4EVV1_CROPO</name>
<proteinExistence type="predicted"/>
<protein>
    <submittedName>
        <fullName evidence="2">Uncharacterized protein</fullName>
    </submittedName>
</protein>
<dbReference type="AlphaFoldDB" id="A0A7M4EVV1"/>
<dbReference type="Proteomes" id="UP000594220">
    <property type="component" value="Unplaced"/>
</dbReference>
<evidence type="ECO:0000313" key="2">
    <source>
        <dbReference type="Ensembl" id="ENSCPRP00005014812.1"/>
    </source>
</evidence>
<sequence length="172" mass="17899">ACHVMRPAKNKEVCFSTFRISGGFLRAKGGVSASMDRGQGEKATGQKDGAGARAPSPAPLHHSVHAPSTVTYICLKWLVPRAPGARGACGWGLGGAACGAFCEARTGCSPESQGHWGHGGARSPDEPWAGLTEVTLPLPVSTRWPGGKQLCAQALALEAARDSVRVRTSRRS</sequence>
<evidence type="ECO:0000313" key="3">
    <source>
        <dbReference type="Proteomes" id="UP000594220"/>
    </source>
</evidence>
<reference evidence="2" key="2">
    <citation type="submission" date="2025-09" db="UniProtKB">
        <authorList>
            <consortium name="Ensembl"/>
        </authorList>
    </citation>
    <scope>IDENTIFICATION</scope>
</reference>
<keyword evidence="3" id="KW-1185">Reference proteome</keyword>
<organism evidence="2 3">
    <name type="scientific">Crocodylus porosus</name>
    <name type="common">Saltwater crocodile</name>
    <name type="synonym">Estuarine crocodile</name>
    <dbReference type="NCBI Taxonomy" id="8502"/>
    <lineage>
        <taxon>Eukaryota</taxon>
        <taxon>Metazoa</taxon>
        <taxon>Chordata</taxon>
        <taxon>Craniata</taxon>
        <taxon>Vertebrata</taxon>
        <taxon>Euteleostomi</taxon>
        <taxon>Archelosauria</taxon>
        <taxon>Archosauria</taxon>
        <taxon>Crocodylia</taxon>
        <taxon>Longirostres</taxon>
        <taxon>Crocodylidae</taxon>
        <taxon>Crocodylus</taxon>
    </lineage>
</organism>
<feature type="region of interest" description="Disordered" evidence="1">
    <location>
        <begin position="31"/>
        <end position="63"/>
    </location>
</feature>
<reference evidence="2" key="1">
    <citation type="submission" date="2025-08" db="UniProtKB">
        <authorList>
            <consortium name="Ensembl"/>
        </authorList>
    </citation>
    <scope>IDENTIFICATION</scope>
</reference>